<proteinExistence type="predicted"/>
<dbReference type="EMBL" id="CP003179">
    <property type="protein sequence ID" value="AEW04577.1"/>
    <property type="molecule type" value="Genomic_DNA"/>
</dbReference>
<name>G8TTY6_SULAD</name>
<gene>
    <name evidence="3" type="ordered locus">Sulac_1077</name>
</gene>
<dbReference type="AlphaFoldDB" id="G8TTY6"/>
<dbReference type="GO" id="GO:0009395">
    <property type="term" value="P:phospholipid catabolic process"/>
    <property type="evidence" value="ECO:0007669"/>
    <property type="project" value="TreeGrafter"/>
</dbReference>
<keyword evidence="2" id="KW-0472">Membrane</keyword>
<evidence type="ECO:0000313" key="4">
    <source>
        <dbReference type="Proteomes" id="UP000005439"/>
    </source>
</evidence>
<dbReference type="Proteomes" id="UP000005439">
    <property type="component" value="Chromosome"/>
</dbReference>
<dbReference type="GO" id="GO:0016788">
    <property type="term" value="F:hydrolase activity, acting on ester bonds"/>
    <property type="evidence" value="ECO:0007669"/>
    <property type="project" value="InterPro"/>
</dbReference>
<evidence type="ECO:0000313" key="3">
    <source>
        <dbReference type="EMBL" id="AEW04577.1"/>
    </source>
</evidence>
<protein>
    <submittedName>
        <fullName evidence="3">Phosphoesterase</fullName>
    </submittedName>
</protein>
<dbReference type="InterPro" id="IPR007312">
    <property type="entry name" value="Phosphoesterase"/>
</dbReference>
<dbReference type="PATRIC" id="fig|679936.5.peg.1136"/>
<dbReference type="Gene3D" id="3.40.720.10">
    <property type="entry name" value="Alkaline Phosphatase, subunit A"/>
    <property type="match status" value="1"/>
</dbReference>
<reference evidence="4" key="1">
    <citation type="submission" date="2011-12" db="EMBL/GenBank/DDBJ databases">
        <title>The complete genome of chromosome of Sulfobacillus acidophilus DSM 10332.</title>
        <authorList>
            <person name="Lucas S."/>
            <person name="Han J."/>
            <person name="Lapidus A."/>
            <person name="Bruce D."/>
            <person name="Goodwin L."/>
            <person name="Pitluck S."/>
            <person name="Peters L."/>
            <person name="Kyrpides N."/>
            <person name="Mavromatis K."/>
            <person name="Ivanova N."/>
            <person name="Mikhailova N."/>
            <person name="Chertkov O."/>
            <person name="Saunders E."/>
            <person name="Detter J.C."/>
            <person name="Tapia R."/>
            <person name="Han C."/>
            <person name="Land M."/>
            <person name="Hauser L."/>
            <person name="Markowitz V."/>
            <person name="Cheng J.-F."/>
            <person name="Hugenholtz P."/>
            <person name="Woyke T."/>
            <person name="Wu D."/>
            <person name="Pukall R."/>
            <person name="Gehrich-Schroeter G."/>
            <person name="Schneider S."/>
            <person name="Klenk H.-P."/>
            <person name="Eisen J.A."/>
        </authorList>
    </citation>
    <scope>NUCLEOTIDE SEQUENCE [LARGE SCALE GENOMIC DNA]</scope>
    <source>
        <strain evidence="4">ATCC 700253 / DSM 10332 / NAL</strain>
    </source>
</reference>
<accession>G8TTY6</accession>
<dbReference type="STRING" id="679936.Sulac_1077"/>
<keyword evidence="2" id="KW-1133">Transmembrane helix</keyword>
<dbReference type="KEGG" id="sap:Sulac_1077"/>
<evidence type="ECO:0000256" key="2">
    <source>
        <dbReference type="SAM" id="Phobius"/>
    </source>
</evidence>
<reference evidence="3 4" key="2">
    <citation type="journal article" date="2012" name="Stand. Genomic Sci.">
        <title>Complete genome sequence of the moderately thermophilic mineral-sulfide-oxidizing firmicute Sulfobacillus acidophilus type strain (NAL(T)).</title>
        <authorList>
            <person name="Anderson I."/>
            <person name="Chertkov O."/>
            <person name="Chen A."/>
            <person name="Saunders E."/>
            <person name="Lapidus A."/>
            <person name="Nolan M."/>
            <person name="Lucas S."/>
            <person name="Hammon N."/>
            <person name="Deshpande S."/>
            <person name="Cheng J.F."/>
            <person name="Han C."/>
            <person name="Tapia R."/>
            <person name="Goodwin L.A."/>
            <person name="Pitluck S."/>
            <person name="Liolios K."/>
            <person name="Pagani I."/>
            <person name="Ivanova N."/>
            <person name="Mikhailova N."/>
            <person name="Pati A."/>
            <person name="Palaniappan K."/>
            <person name="Land M."/>
            <person name="Pan C."/>
            <person name="Rohde M."/>
            <person name="Pukall R."/>
            <person name="Goker M."/>
            <person name="Detter J.C."/>
            <person name="Woyke T."/>
            <person name="Bristow J."/>
            <person name="Eisen J.A."/>
            <person name="Markowitz V."/>
            <person name="Hugenholtz P."/>
            <person name="Kyrpides N.C."/>
            <person name="Klenk H.P."/>
            <person name="Mavromatis K."/>
        </authorList>
    </citation>
    <scope>NUCLEOTIDE SEQUENCE [LARGE SCALE GENOMIC DNA]</scope>
    <source>
        <strain evidence="4">ATCC 700253 / DSM 10332 / NAL</strain>
    </source>
</reference>
<keyword evidence="1" id="KW-0378">Hydrolase</keyword>
<dbReference type="InterPro" id="IPR017850">
    <property type="entry name" value="Alkaline_phosphatase_core_sf"/>
</dbReference>
<dbReference type="HOGENOM" id="CLU_027977_1_0_9"/>
<evidence type="ECO:0000256" key="1">
    <source>
        <dbReference type="ARBA" id="ARBA00022801"/>
    </source>
</evidence>
<keyword evidence="4" id="KW-1185">Reference proteome</keyword>
<dbReference type="PANTHER" id="PTHR31956">
    <property type="entry name" value="NON-SPECIFIC PHOSPHOLIPASE C4-RELATED"/>
    <property type="match status" value="1"/>
</dbReference>
<sequence>MVRRFRWWTLFGALIAAYIVGTGIYLAQNPAPPTTPAGPPIQPFTHVFVIMMENHSAGALPASEAPFIHHLMASAGYDPAYHGVTHVSLPNYVAAISGRTFGTHSDNPDQTFYGPTLASQMDARHIDWQAAMESLPYPGYNGNWYPEPPGSNPVLPPVHALYAKKHNPFALFPALMKRDKNHVVPLQTLAAELKTGHVPAFVWITPNLCHDMHGQPNLPGAACPANQSARLVRLGDQFLQHWVGTITHSSAWRGNSAIFIVWDEMDGPSSYWNPVALKTWLTPGPDAPSILGIPVGGGSVPLLVVAREMPHPVIYSLWADHYNLLKTIEAGFHLPYLGHAASSNVSLLWPFLPHR</sequence>
<dbReference type="Pfam" id="PF04185">
    <property type="entry name" value="Phosphoesterase"/>
    <property type="match status" value="1"/>
</dbReference>
<feature type="transmembrane region" description="Helical" evidence="2">
    <location>
        <begin position="7"/>
        <end position="27"/>
    </location>
</feature>
<keyword evidence="2" id="KW-0812">Transmembrane</keyword>
<organism evidence="3 4">
    <name type="scientific">Sulfobacillus acidophilus (strain ATCC 700253 / DSM 10332 / NAL)</name>
    <dbReference type="NCBI Taxonomy" id="679936"/>
    <lineage>
        <taxon>Bacteria</taxon>
        <taxon>Bacillati</taxon>
        <taxon>Bacillota</taxon>
        <taxon>Clostridia</taxon>
        <taxon>Eubacteriales</taxon>
        <taxon>Clostridiales Family XVII. Incertae Sedis</taxon>
        <taxon>Sulfobacillus</taxon>
    </lineage>
</organism>
<dbReference type="PANTHER" id="PTHR31956:SF8">
    <property type="entry name" value="ACID PHOSPHATASE PHOA (AFU_ORTHOLOGUE AFUA_1G03570)"/>
    <property type="match status" value="1"/>
</dbReference>